<reference evidence="2" key="1">
    <citation type="journal article" date="2019" name="Int. J. Syst. Evol. Microbiol.">
        <title>The Global Catalogue of Microorganisms (GCM) 10K type strain sequencing project: providing services to taxonomists for standard genome sequencing and annotation.</title>
        <authorList>
            <consortium name="The Broad Institute Genomics Platform"/>
            <consortium name="The Broad Institute Genome Sequencing Center for Infectious Disease"/>
            <person name="Wu L."/>
            <person name="Ma J."/>
        </authorList>
    </citation>
    <scope>NUCLEOTIDE SEQUENCE [LARGE SCALE GENOMIC DNA]</scope>
    <source>
        <strain evidence="2">KCTC 42501</strain>
    </source>
</reference>
<proteinExistence type="predicted"/>
<comment type="caution">
    <text evidence="1">The sequence shown here is derived from an EMBL/GenBank/DDBJ whole genome shotgun (WGS) entry which is preliminary data.</text>
</comment>
<evidence type="ECO:0000313" key="2">
    <source>
        <dbReference type="Proteomes" id="UP001595729"/>
    </source>
</evidence>
<name>A0ABV7W6R6_9BURK</name>
<organism evidence="1 2">
    <name type="scientific">Hydrogenophaga luteola</name>
    <dbReference type="NCBI Taxonomy" id="1591122"/>
    <lineage>
        <taxon>Bacteria</taxon>
        <taxon>Pseudomonadati</taxon>
        <taxon>Pseudomonadota</taxon>
        <taxon>Betaproteobacteria</taxon>
        <taxon>Burkholderiales</taxon>
        <taxon>Comamonadaceae</taxon>
        <taxon>Hydrogenophaga</taxon>
    </lineage>
</organism>
<evidence type="ECO:0000313" key="1">
    <source>
        <dbReference type="EMBL" id="MFC3684331.1"/>
    </source>
</evidence>
<keyword evidence="2" id="KW-1185">Reference proteome</keyword>
<dbReference type="EMBL" id="JBHRXX010000005">
    <property type="protein sequence ID" value="MFC3684331.1"/>
    <property type="molecule type" value="Genomic_DNA"/>
</dbReference>
<dbReference type="RefSeq" id="WP_382174146.1">
    <property type="nucleotide sequence ID" value="NZ_JBHRXX010000005.1"/>
</dbReference>
<protein>
    <submittedName>
        <fullName evidence="1">Uncharacterized protein</fullName>
    </submittedName>
</protein>
<dbReference type="Proteomes" id="UP001595729">
    <property type="component" value="Unassembled WGS sequence"/>
</dbReference>
<gene>
    <name evidence="1" type="ORF">ACFOPI_12065</name>
</gene>
<accession>A0ABV7W6R6</accession>
<sequence>MRSQVIVTWGEPATYRFDLEEVQPMPHDQARAWLDQQFTAFDCEPIRLTGKVLTADKVLSVAQAAGQDRFRDVAHREWAMEFARASSAALAKPTVTVDLGTMSVGY</sequence>